<dbReference type="EMBL" id="CP159510">
    <property type="protein sequence ID" value="XCJ17168.1"/>
    <property type="molecule type" value="Genomic_DNA"/>
</dbReference>
<sequence>MSIEIKHVSKAYDDFQILEDINLTIPSGELVALLGPSGSGKTSLLRIVAGLEEPDQGQIIFHGENLTEASIKERQVGFVFQHYALFQNMTVFDNIAYGLRVRPRKIRPSRREIRERVDRLLRLVRLEPYGKRYPSQLSGGQKQRVALARALAIEPKILLLDEPFGALDAKVRKELRFWLRHLHESVRVTSIFVTHDQEEAFEVADRVVIIRDGKIEQIGTPEDVYEYPANPFVYDFIGSANRFEGKITHGKFIDGAFETEVPEYADHESGGLGFVRPHHFIIEKNRSGKQSIPGTVKHIHAAGPTIRIEVERSDTHDFLNIELNREEFAALELHAGQPTYIRPKKVQVFVTTQ</sequence>
<evidence type="ECO:0000256" key="6">
    <source>
        <dbReference type="ARBA" id="ARBA00023032"/>
    </source>
</evidence>
<dbReference type="GO" id="GO:0043190">
    <property type="term" value="C:ATP-binding cassette (ABC) transporter complex"/>
    <property type="evidence" value="ECO:0007669"/>
    <property type="project" value="InterPro"/>
</dbReference>
<dbReference type="PANTHER" id="PTHR42781:SF4">
    <property type="entry name" value="SPERMIDINE_PUTRESCINE IMPORT ATP-BINDING PROTEIN POTA"/>
    <property type="match status" value="1"/>
</dbReference>
<keyword evidence="6" id="KW-0764">Sulfate transport</keyword>
<evidence type="ECO:0000256" key="1">
    <source>
        <dbReference type="ARBA" id="ARBA00022448"/>
    </source>
</evidence>
<dbReference type="NCBIfam" id="TIGR00968">
    <property type="entry name" value="3a0106s01"/>
    <property type="match status" value="1"/>
</dbReference>
<evidence type="ECO:0000259" key="8">
    <source>
        <dbReference type="PROSITE" id="PS50893"/>
    </source>
</evidence>
<dbReference type="GO" id="GO:0005524">
    <property type="term" value="F:ATP binding"/>
    <property type="evidence" value="ECO:0007669"/>
    <property type="project" value="UniProtKB-KW"/>
</dbReference>
<dbReference type="CDD" id="cd03296">
    <property type="entry name" value="ABC_CysA_sulfate_importer"/>
    <property type="match status" value="1"/>
</dbReference>
<dbReference type="FunFam" id="3.40.50.300:FF:000227">
    <property type="entry name" value="Sulfate/thiosulfate import ATP-binding protein CysA"/>
    <property type="match status" value="1"/>
</dbReference>
<keyword evidence="4 9" id="KW-0067">ATP-binding</keyword>
<keyword evidence="5" id="KW-1278">Translocase</keyword>
<keyword evidence="3" id="KW-0547">Nucleotide-binding</keyword>
<dbReference type="PROSITE" id="PS00211">
    <property type="entry name" value="ABC_TRANSPORTER_1"/>
    <property type="match status" value="1"/>
</dbReference>
<organism evidence="9">
    <name type="scientific">Sporolactobacillus sp. Y61</name>
    <dbReference type="NCBI Taxonomy" id="3160863"/>
    <lineage>
        <taxon>Bacteria</taxon>
        <taxon>Bacillati</taxon>
        <taxon>Bacillota</taxon>
        <taxon>Bacilli</taxon>
        <taxon>Bacillales</taxon>
        <taxon>Sporolactobacillaceae</taxon>
        <taxon>Sporolactobacillus</taxon>
    </lineage>
</organism>
<dbReference type="InterPro" id="IPR008995">
    <property type="entry name" value="Mo/tungstate-bd_C_term_dom"/>
</dbReference>
<evidence type="ECO:0000256" key="7">
    <source>
        <dbReference type="ARBA" id="ARBA00023136"/>
    </source>
</evidence>
<evidence type="ECO:0000256" key="2">
    <source>
        <dbReference type="ARBA" id="ARBA00022475"/>
    </source>
</evidence>
<dbReference type="GO" id="GO:0015419">
    <property type="term" value="F:ABC-type sulfate transporter activity"/>
    <property type="evidence" value="ECO:0007669"/>
    <property type="project" value="InterPro"/>
</dbReference>
<dbReference type="InterPro" id="IPR027417">
    <property type="entry name" value="P-loop_NTPase"/>
</dbReference>
<reference evidence="9" key="1">
    <citation type="submission" date="2024-06" db="EMBL/GenBank/DDBJ databases">
        <authorList>
            <person name="Fan A."/>
            <person name="Zhang F.Y."/>
            <person name="Zhang L."/>
        </authorList>
    </citation>
    <scope>NUCLEOTIDE SEQUENCE</scope>
    <source>
        <strain evidence="9">Y61</strain>
    </source>
</reference>
<feature type="domain" description="ABC transporter" evidence="8">
    <location>
        <begin position="3"/>
        <end position="237"/>
    </location>
</feature>
<keyword evidence="7" id="KW-0472">Membrane</keyword>
<dbReference type="Pfam" id="PF12857">
    <property type="entry name" value="TOBE_3"/>
    <property type="match status" value="1"/>
</dbReference>
<dbReference type="SMART" id="SM00382">
    <property type="entry name" value="AAA"/>
    <property type="match status" value="1"/>
</dbReference>
<dbReference type="PROSITE" id="PS50893">
    <property type="entry name" value="ABC_TRANSPORTER_2"/>
    <property type="match status" value="1"/>
</dbReference>
<name>A0AAU8IG66_9BACL</name>
<dbReference type="InterPro" id="IPR024765">
    <property type="entry name" value="TOBE-like"/>
</dbReference>
<evidence type="ECO:0000256" key="4">
    <source>
        <dbReference type="ARBA" id="ARBA00022840"/>
    </source>
</evidence>
<proteinExistence type="predicted"/>
<dbReference type="SUPFAM" id="SSF50331">
    <property type="entry name" value="MOP-like"/>
    <property type="match status" value="1"/>
</dbReference>
<dbReference type="InterPro" id="IPR003439">
    <property type="entry name" value="ABC_transporter-like_ATP-bd"/>
</dbReference>
<dbReference type="AlphaFoldDB" id="A0AAU8IG66"/>
<dbReference type="InterPro" id="IPR003593">
    <property type="entry name" value="AAA+_ATPase"/>
</dbReference>
<dbReference type="PANTHER" id="PTHR42781">
    <property type="entry name" value="SPERMIDINE/PUTRESCINE IMPORT ATP-BINDING PROTEIN POTA"/>
    <property type="match status" value="1"/>
</dbReference>
<evidence type="ECO:0000256" key="5">
    <source>
        <dbReference type="ARBA" id="ARBA00022967"/>
    </source>
</evidence>
<dbReference type="Pfam" id="PF00005">
    <property type="entry name" value="ABC_tran"/>
    <property type="match status" value="1"/>
</dbReference>
<dbReference type="GO" id="GO:0016887">
    <property type="term" value="F:ATP hydrolysis activity"/>
    <property type="evidence" value="ECO:0007669"/>
    <property type="project" value="InterPro"/>
</dbReference>
<dbReference type="SUPFAM" id="SSF52540">
    <property type="entry name" value="P-loop containing nucleoside triphosphate hydrolases"/>
    <property type="match status" value="1"/>
</dbReference>
<gene>
    <name evidence="9" type="ORF">ABNN70_01050</name>
</gene>
<dbReference type="InterPro" id="IPR005666">
    <property type="entry name" value="Sulph_transpt1"/>
</dbReference>
<keyword evidence="1" id="KW-0813">Transport</keyword>
<dbReference type="InterPro" id="IPR017871">
    <property type="entry name" value="ABC_transporter-like_CS"/>
</dbReference>
<evidence type="ECO:0000256" key="3">
    <source>
        <dbReference type="ARBA" id="ARBA00022741"/>
    </source>
</evidence>
<protein>
    <submittedName>
        <fullName evidence="9">Sulfate/molybdate ABC transporter ATP-binding protein</fullName>
    </submittedName>
</protein>
<dbReference type="InterPro" id="IPR050093">
    <property type="entry name" value="ABC_SmlMolc_Importer"/>
</dbReference>
<dbReference type="RefSeq" id="WP_353948470.1">
    <property type="nucleotide sequence ID" value="NZ_CP159510.1"/>
</dbReference>
<accession>A0AAU8IG66</accession>
<dbReference type="Gene3D" id="3.40.50.300">
    <property type="entry name" value="P-loop containing nucleotide triphosphate hydrolases"/>
    <property type="match status" value="1"/>
</dbReference>
<evidence type="ECO:0000313" key="9">
    <source>
        <dbReference type="EMBL" id="XCJ17168.1"/>
    </source>
</evidence>
<keyword evidence="2" id="KW-1003">Cell membrane</keyword>